<reference evidence="2" key="3">
    <citation type="submission" date="2005-04" db="EMBL/GenBank/DDBJ databases">
        <authorList>
            <person name="Buell R."/>
        </authorList>
    </citation>
    <scope>NUCLEOTIDE SEQUENCE</scope>
</reference>
<protein>
    <submittedName>
        <fullName evidence="3">Uncharacterized protein</fullName>
    </submittedName>
</protein>
<evidence type="ECO:0000256" key="1">
    <source>
        <dbReference type="SAM" id="MobiDB-lite"/>
    </source>
</evidence>
<accession>A3CAD3</accession>
<dbReference type="EMBL" id="AC135498">
    <property type="protein sequence ID" value="AAX96454.1"/>
    <property type="molecule type" value="Genomic_DNA"/>
</dbReference>
<dbReference type="Proteomes" id="UP000007752">
    <property type="component" value="Chromosome 11"/>
</dbReference>
<evidence type="ECO:0000313" key="4">
    <source>
        <dbReference type="Proteomes" id="UP000000763"/>
    </source>
</evidence>
<sequence>MAGVAAVALVVGAAEDSEDVAKRHGVGAEDDGEDVAKRHRAASVARARAHCGGGDGKDGGSGHHGARGGSGGGRRAQRFDHRRTKKKFEKLSAKLQIVES</sequence>
<reference evidence="4" key="1">
    <citation type="journal article" date="2005" name="Nature">
        <title>The map-based sequence of the rice genome.</title>
        <authorList>
            <consortium name="International rice genome sequencing project (IRGSP)"/>
            <person name="Matsumoto T."/>
            <person name="Wu J."/>
            <person name="Kanamori H."/>
            <person name="Katayose Y."/>
            <person name="Fujisawa M."/>
            <person name="Namiki N."/>
            <person name="Mizuno H."/>
            <person name="Yamamoto K."/>
            <person name="Antonio B.A."/>
            <person name="Baba T."/>
            <person name="Sakata K."/>
            <person name="Nagamura Y."/>
            <person name="Aoki H."/>
            <person name="Arikawa K."/>
            <person name="Arita K."/>
            <person name="Bito T."/>
            <person name="Chiden Y."/>
            <person name="Fujitsuka N."/>
            <person name="Fukunaka R."/>
            <person name="Hamada M."/>
            <person name="Harada C."/>
            <person name="Hayashi A."/>
            <person name="Hijishita S."/>
            <person name="Honda M."/>
            <person name="Hosokawa S."/>
            <person name="Ichikawa Y."/>
            <person name="Idonuma A."/>
            <person name="Iijima M."/>
            <person name="Ikeda M."/>
            <person name="Ikeno M."/>
            <person name="Ito K."/>
            <person name="Ito S."/>
            <person name="Ito T."/>
            <person name="Ito Y."/>
            <person name="Ito Y."/>
            <person name="Iwabuchi A."/>
            <person name="Kamiya K."/>
            <person name="Karasawa W."/>
            <person name="Kurita K."/>
            <person name="Katagiri S."/>
            <person name="Kikuta A."/>
            <person name="Kobayashi H."/>
            <person name="Kobayashi N."/>
            <person name="Machita K."/>
            <person name="Maehara T."/>
            <person name="Masukawa M."/>
            <person name="Mizubayashi T."/>
            <person name="Mukai Y."/>
            <person name="Nagasaki H."/>
            <person name="Nagata Y."/>
            <person name="Naito S."/>
            <person name="Nakashima M."/>
            <person name="Nakama Y."/>
            <person name="Nakamichi Y."/>
            <person name="Nakamura M."/>
            <person name="Meguro A."/>
            <person name="Negishi M."/>
            <person name="Ohta I."/>
            <person name="Ohta T."/>
            <person name="Okamoto M."/>
            <person name="Ono N."/>
            <person name="Saji S."/>
            <person name="Sakaguchi M."/>
            <person name="Sakai K."/>
            <person name="Shibata M."/>
            <person name="Shimokawa T."/>
            <person name="Song J."/>
            <person name="Takazaki Y."/>
            <person name="Terasawa K."/>
            <person name="Tsugane M."/>
            <person name="Tsuji K."/>
            <person name="Ueda S."/>
            <person name="Waki K."/>
            <person name="Yamagata H."/>
            <person name="Yamamoto M."/>
            <person name="Yamamoto S."/>
            <person name="Yamane H."/>
            <person name="Yoshiki S."/>
            <person name="Yoshihara R."/>
            <person name="Yukawa K."/>
            <person name="Zhong H."/>
            <person name="Yano M."/>
            <person name="Yuan Q."/>
            <person name="Ouyang S."/>
            <person name="Liu J."/>
            <person name="Jones K.M."/>
            <person name="Gansberger K."/>
            <person name="Moffat K."/>
            <person name="Hill J."/>
            <person name="Bera J."/>
            <person name="Fadrosh D."/>
            <person name="Jin S."/>
            <person name="Johri S."/>
            <person name="Kim M."/>
            <person name="Overton L."/>
            <person name="Reardon M."/>
            <person name="Tsitrin T."/>
            <person name="Vuong H."/>
            <person name="Weaver B."/>
            <person name="Ciecko A."/>
            <person name="Tallon L."/>
            <person name="Jackson J."/>
            <person name="Pai G."/>
            <person name="Aken S.V."/>
            <person name="Utterback T."/>
            <person name="Reidmuller S."/>
            <person name="Feldblyum T."/>
            <person name="Hsiao J."/>
            <person name="Zismann V."/>
            <person name="Iobst S."/>
            <person name="de Vazeille A.R."/>
            <person name="Buell C.R."/>
            <person name="Ying K."/>
            <person name="Li Y."/>
            <person name="Lu T."/>
            <person name="Huang Y."/>
            <person name="Zhao Q."/>
            <person name="Feng Q."/>
            <person name="Zhang L."/>
            <person name="Zhu J."/>
            <person name="Weng Q."/>
            <person name="Mu J."/>
            <person name="Lu Y."/>
            <person name="Fan D."/>
            <person name="Liu Y."/>
            <person name="Guan J."/>
            <person name="Zhang Y."/>
            <person name="Yu S."/>
            <person name="Liu X."/>
            <person name="Zhang Y."/>
            <person name="Hong G."/>
            <person name="Han B."/>
            <person name="Choisne N."/>
            <person name="Demange N."/>
            <person name="Orjeda G."/>
            <person name="Samain S."/>
            <person name="Cattolico L."/>
            <person name="Pelletier E."/>
            <person name="Couloux A."/>
            <person name="Segurens B."/>
            <person name="Wincker P."/>
            <person name="D'Hont A."/>
            <person name="Scarpelli C."/>
            <person name="Weissenbach J."/>
            <person name="Salanoubat M."/>
            <person name="Quetier F."/>
            <person name="Yu Y."/>
            <person name="Kim H.R."/>
            <person name="Rambo T."/>
            <person name="Currie J."/>
            <person name="Collura K."/>
            <person name="Luo M."/>
            <person name="Yang T."/>
            <person name="Ammiraju J.S.S."/>
            <person name="Engler F."/>
            <person name="Soderlund C."/>
            <person name="Wing R.A."/>
            <person name="Palmer L.E."/>
            <person name="de la Bastide M."/>
            <person name="Spiegel L."/>
            <person name="Nascimento L."/>
            <person name="Zutavern T."/>
            <person name="O'Shaughnessy A."/>
            <person name="Dike S."/>
            <person name="Dedhia N."/>
            <person name="Preston R."/>
            <person name="Balija V."/>
            <person name="McCombie W.R."/>
            <person name="Chow T."/>
            <person name="Chen H."/>
            <person name="Chung M."/>
            <person name="Chen C."/>
            <person name="Shaw J."/>
            <person name="Wu H."/>
            <person name="Hsiao K."/>
            <person name="Chao Y."/>
            <person name="Chu M."/>
            <person name="Cheng C."/>
            <person name="Hour A."/>
            <person name="Lee P."/>
            <person name="Lin S."/>
            <person name="Lin Y."/>
            <person name="Liou J."/>
            <person name="Liu S."/>
            <person name="Hsing Y."/>
            <person name="Raghuvanshi S."/>
            <person name="Mohanty A."/>
            <person name="Bharti A.K."/>
            <person name="Gaur A."/>
            <person name="Gupta V."/>
            <person name="Kumar D."/>
            <person name="Ravi V."/>
            <person name="Vij S."/>
            <person name="Kapur A."/>
            <person name="Khurana P."/>
            <person name="Khurana P."/>
            <person name="Khurana J.P."/>
            <person name="Tyagi A.K."/>
            <person name="Gaikwad K."/>
            <person name="Singh A."/>
            <person name="Dalal V."/>
            <person name="Srivastava S."/>
            <person name="Dixit A."/>
            <person name="Pal A.K."/>
            <person name="Ghazi I.A."/>
            <person name="Yadav M."/>
            <person name="Pandit A."/>
            <person name="Bhargava A."/>
            <person name="Sureshbabu K."/>
            <person name="Batra K."/>
            <person name="Sharma T.R."/>
            <person name="Mohapatra T."/>
            <person name="Singh N.K."/>
            <person name="Messing J."/>
            <person name="Nelson A.B."/>
            <person name="Fuks G."/>
            <person name="Kavchok S."/>
            <person name="Keizer G."/>
            <person name="Linton E."/>
            <person name="Llaca V."/>
            <person name="Song R."/>
            <person name="Tanyolac B."/>
            <person name="Young S."/>
            <person name="Ho-Il K."/>
            <person name="Hahn J.H."/>
            <person name="Sangsakoo G."/>
            <person name="Vanavichit A."/>
            <person name="de Mattos Luiz.A.T."/>
            <person name="Zimmer P.D."/>
            <person name="Malone G."/>
            <person name="Dellagostin O."/>
            <person name="de Oliveira A.C."/>
            <person name="Bevan M."/>
            <person name="Bancroft I."/>
            <person name="Minx P."/>
            <person name="Cordum H."/>
            <person name="Wilson R."/>
            <person name="Cheng Z."/>
            <person name="Jin W."/>
            <person name="Jiang J."/>
            <person name="Leong S.A."/>
            <person name="Iwama H."/>
            <person name="Gojobori T."/>
            <person name="Itoh T."/>
            <person name="Niimura Y."/>
            <person name="Fujii Y."/>
            <person name="Habara T."/>
            <person name="Sakai H."/>
            <person name="Sato Y."/>
            <person name="Wilson G."/>
            <person name="Kumar K."/>
            <person name="McCouch S."/>
            <person name="Juretic N."/>
            <person name="Hoen D."/>
            <person name="Wright S."/>
            <person name="Bruskiewich R."/>
            <person name="Bureau T."/>
            <person name="Miyao A."/>
            <person name="Hirochika H."/>
            <person name="Nishikawa T."/>
            <person name="Kadowaki K."/>
            <person name="Sugiura M."/>
            <person name="Burr B."/>
            <person name="Sasaki T."/>
        </authorList>
    </citation>
    <scope>NUCLEOTIDE SEQUENCE [LARGE SCALE GENOMIC DNA]</scope>
    <source>
        <strain evidence="4">cv. Nipponbare</strain>
    </source>
</reference>
<dbReference type="Proteomes" id="UP000000763">
    <property type="component" value="Chromosome 11"/>
</dbReference>
<dbReference type="EMBL" id="CM000148">
    <property type="protein sequence ID" value="EAZ18046.1"/>
    <property type="molecule type" value="Genomic_DNA"/>
</dbReference>
<feature type="region of interest" description="Disordered" evidence="1">
    <location>
        <begin position="17"/>
        <end position="100"/>
    </location>
</feature>
<reference evidence="2" key="4">
    <citation type="submission" date="2006-11" db="EMBL/GenBank/DDBJ databases">
        <title>.</title>
        <authorList>
            <person name="Buell C."/>
            <person name="Yuan Q."/>
            <person name="Ouyang S."/>
            <person name="Liu J."/>
            <person name="Wang A."/>
            <person name="Maiti R."/>
            <person name="Lin H."/>
            <person name="Zhu W."/>
            <person name="Hamilton J."/>
            <person name="Jones K."/>
            <person name="Tallon L."/>
            <person name="Feldblyum T."/>
            <person name="Tsitrin T."/>
            <person name="Bera J."/>
            <person name="Kim M."/>
            <person name="Jin S."/>
            <person name="Fadrosh D."/>
            <person name="Vuong H."/>
            <person name="Overton II L."/>
            <person name="Reardon M."/>
            <person name="Weaver B."/>
            <person name="Johri S."/>
            <person name="Lewis M."/>
            <person name="Utterback T."/>
            <person name="Van Aken S."/>
            <person name="Wortman J."/>
            <person name="Haas B."/>
            <person name="Koo H."/>
            <person name="Zismann V."/>
            <person name="Hsiao J."/>
            <person name="Iobst S."/>
            <person name="de Vazeilles A."/>
            <person name="White O."/>
            <person name="Salzberg S."/>
            <person name="Fraser C."/>
        </authorList>
    </citation>
    <scope>NUCLEOTIDE SEQUENCE</scope>
</reference>
<accession>A0A9K3Y7F7</accession>
<reference evidence="3" key="6">
    <citation type="submission" date="2008-12" db="EMBL/GenBank/DDBJ databases">
        <title>Improved gene annotation of the rice (Oryza sativa) genomes.</title>
        <authorList>
            <person name="Wang J."/>
            <person name="Li R."/>
            <person name="Fan W."/>
            <person name="Huang Q."/>
            <person name="Zhang J."/>
            <person name="Zhou Y."/>
            <person name="Hu Y."/>
            <person name="Zi S."/>
            <person name="Li J."/>
            <person name="Ni P."/>
            <person name="Zheng H."/>
            <person name="Zhang Y."/>
            <person name="Zhao M."/>
            <person name="Hao Q."/>
            <person name="McDermott J."/>
            <person name="Samudrala R."/>
            <person name="Kristiansen K."/>
            <person name="Wong G.K.-S."/>
        </authorList>
    </citation>
    <scope>NUCLEOTIDE SEQUENCE</scope>
</reference>
<evidence type="ECO:0000313" key="2">
    <source>
        <dbReference type="EMBL" id="AAX96454.1"/>
    </source>
</evidence>
<evidence type="ECO:0000313" key="3">
    <source>
        <dbReference type="EMBL" id="EAZ18046.1"/>
    </source>
</evidence>
<organism evidence="3">
    <name type="scientific">Oryza sativa subsp. japonica</name>
    <name type="common">Rice</name>
    <dbReference type="NCBI Taxonomy" id="39947"/>
    <lineage>
        <taxon>Eukaryota</taxon>
        <taxon>Viridiplantae</taxon>
        <taxon>Streptophyta</taxon>
        <taxon>Embryophyta</taxon>
        <taxon>Tracheophyta</taxon>
        <taxon>Spermatophyta</taxon>
        <taxon>Magnoliopsida</taxon>
        <taxon>Liliopsida</taxon>
        <taxon>Poales</taxon>
        <taxon>Poaceae</taxon>
        <taxon>BOP clade</taxon>
        <taxon>Oryzoideae</taxon>
        <taxon>Oryzeae</taxon>
        <taxon>Oryzinae</taxon>
        <taxon>Oryza</taxon>
        <taxon>Oryza sativa</taxon>
    </lineage>
</organism>
<reference evidence="3" key="2">
    <citation type="journal article" date="2005" name="PLoS Biol.">
        <title>The genomes of Oryza sativa: a history of duplications.</title>
        <authorList>
            <person name="Yu J."/>
            <person name="Wang J."/>
            <person name="Lin W."/>
            <person name="Li S."/>
            <person name="Li H."/>
            <person name="Zhou J."/>
            <person name="Ni P."/>
            <person name="Dong W."/>
            <person name="Hu S."/>
            <person name="Zeng C."/>
            <person name="Zhang J."/>
            <person name="Zhang Y."/>
            <person name="Li R."/>
            <person name="Xu Z."/>
            <person name="Li S."/>
            <person name="Li X."/>
            <person name="Zheng H."/>
            <person name="Cong L."/>
            <person name="Lin L."/>
            <person name="Yin J."/>
            <person name="Geng J."/>
            <person name="Li G."/>
            <person name="Shi J."/>
            <person name="Liu J."/>
            <person name="Lv H."/>
            <person name="Li J."/>
            <person name="Wang J."/>
            <person name="Deng Y."/>
            <person name="Ran L."/>
            <person name="Shi X."/>
            <person name="Wang X."/>
            <person name="Wu Q."/>
            <person name="Li C."/>
            <person name="Ren X."/>
            <person name="Wang J."/>
            <person name="Wang X."/>
            <person name="Li D."/>
            <person name="Liu D."/>
            <person name="Zhang X."/>
            <person name="Ji Z."/>
            <person name="Zhao W."/>
            <person name="Sun Y."/>
            <person name="Zhang Z."/>
            <person name="Bao J."/>
            <person name="Han Y."/>
            <person name="Dong L."/>
            <person name="Ji J."/>
            <person name="Chen P."/>
            <person name="Wu S."/>
            <person name="Liu J."/>
            <person name="Xiao Y."/>
            <person name="Bu D."/>
            <person name="Tan J."/>
            <person name="Yang L."/>
            <person name="Ye C."/>
            <person name="Zhang J."/>
            <person name="Xu J."/>
            <person name="Zhou Y."/>
            <person name="Yu Y."/>
            <person name="Zhang B."/>
            <person name="Zhuang S."/>
            <person name="Wei H."/>
            <person name="Liu B."/>
            <person name="Lei M."/>
            <person name="Yu H."/>
            <person name="Li Y."/>
            <person name="Xu H."/>
            <person name="Wei S."/>
            <person name="He X."/>
            <person name="Fang L."/>
            <person name="Zhang Z."/>
            <person name="Zhang Y."/>
            <person name="Huang X."/>
            <person name="Su Z."/>
            <person name="Tong W."/>
            <person name="Li J."/>
            <person name="Tong Z."/>
            <person name="Li S."/>
            <person name="Ye J."/>
            <person name="Wang L."/>
            <person name="Fang L."/>
            <person name="Lei T."/>
            <person name="Chen C."/>
            <person name="Chen H."/>
            <person name="Xu Z."/>
            <person name="Li H."/>
            <person name="Huang H."/>
            <person name="Zhang F."/>
            <person name="Xu H."/>
            <person name="Li N."/>
            <person name="Zhao C."/>
            <person name="Li S."/>
            <person name="Dong L."/>
            <person name="Huang Y."/>
            <person name="Li L."/>
            <person name="Xi Y."/>
            <person name="Qi Q."/>
            <person name="Li W."/>
            <person name="Zhang B."/>
            <person name="Hu W."/>
            <person name="Zhang Y."/>
            <person name="Tian X."/>
            <person name="Jiao Y."/>
            <person name="Liang X."/>
            <person name="Jin J."/>
            <person name="Gao L."/>
            <person name="Zheng W."/>
            <person name="Hao B."/>
            <person name="Liu S."/>
            <person name="Wang W."/>
            <person name="Yuan L."/>
            <person name="Cao M."/>
            <person name="McDermott J."/>
            <person name="Samudrala R."/>
            <person name="Wang J."/>
            <person name="Wong G.K."/>
            <person name="Yang H."/>
        </authorList>
    </citation>
    <scope>NUCLEOTIDE SEQUENCE [LARGE SCALE GENOMIC DNA]</scope>
</reference>
<dbReference type="AlphaFoldDB" id="A0A9K3Y7F7"/>
<name>A0A9K3Y7F7_ORYSJ</name>
<proteinExistence type="predicted"/>
<gene>
    <name evidence="2" type="ordered locus">LOC_Os11g16720</name>
    <name evidence="3" type="ORF">OsJ_33592</name>
</gene>
<reference evidence="4" key="5">
    <citation type="journal article" date="2008" name="Nucleic Acids Res.">
        <title>The rice annotation project database (RAP-DB): 2008 update.</title>
        <authorList>
            <consortium name="The rice annotation project (RAP)"/>
        </authorList>
    </citation>
    <scope>GENOME REANNOTATION</scope>
    <source>
        <strain evidence="4">cv. Nipponbare</strain>
    </source>
</reference>